<dbReference type="EMBL" id="MNTG01000042">
    <property type="protein sequence ID" value="OLA36687.1"/>
    <property type="molecule type" value="Genomic_DNA"/>
</dbReference>
<dbReference type="Proteomes" id="UP000186777">
    <property type="component" value="Unassembled WGS sequence"/>
</dbReference>
<dbReference type="AlphaFoldDB" id="A0A1Q6R2X4"/>
<name>A0A1Q6R2X4_9FIRM</name>
<accession>A0A1Q6R2X4</accession>
<protein>
    <submittedName>
        <fullName evidence="1">Uncharacterized protein</fullName>
    </submittedName>
</protein>
<evidence type="ECO:0000313" key="2">
    <source>
        <dbReference type="Proteomes" id="UP000186777"/>
    </source>
</evidence>
<organism evidence="1 2">
    <name type="scientific">Phascolarctobacterium succinatutens</name>
    <dbReference type="NCBI Taxonomy" id="626940"/>
    <lineage>
        <taxon>Bacteria</taxon>
        <taxon>Bacillati</taxon>
        <taxon>Bacillota</taxon>
        <taxon>Negativicutes</taxon>
        <taxon>Acidaminococcales</taxon>
        <taxon>Acidaminococcaceae</taxon>
        <taxon>Phascolarctobacterium</taxon>
    </lineage>
</organism>
<evidence type="ECO:0000313" key="1">
    <source>
        <dbReference type="EMBL" id="OLA36687.1"/>
    </source>
</evidence>
<dbReference type="RefSeq" id="WP_303680308.1">
    <property type="nucleotide sequence ID" value="NZ_MNTG01000042.1"/>
</dbReference>
<gene>
    <name evidence="1" type="ORF">BHW43_09075</name>
</gene>
<reference evidence="1 2" key="1">
    <citation type="journal article" date="2016" name="Nat. Biotechnol.">
        <title>Measurement of bacterial replication rates in microbial communities.</title>
        <authorList>
            <person name="Brown C.T."/>
            <person name="Olm M.R."/>
            <person name="Thomas B.C."/>
            <person name="Banfield J.F."/>
        </authorList>
    </citation>
    <scope>NUCLEOTIDE SEQUENCE [LARGE SCALE GENOMIC DNA]</scope>
    <source>
        <strain evidence="1">46_33</strain>
    </source>
</reference>
<comment type="caution">
    <text evidence="1">The sequence shown here is derived from an EMBL/GenBank/DDBJ whole genome shotgun (WGS) entry which is preliminary data.</text>
</comment>
<proteinExistence type="predicted"/>
<dbReference type="STRING" id="626940.BHW43_09075"/>
<sequence>MRNMIEVATGFQYSVNIGFDLNSDEKLKNFIPTQSALKLLEEIILSTNLNSTDRARVLIGAYGKGKSHIILTILAMLMKKDLSLFEKLLPKLKENDKLYQAVLNYYKSNNKILPVVITGSNTSIPQAFLLALQRTLAMNNMLDVMPETNYHAACRVIERWKTEYPLTYKEFQKKIELPIAEFISELEDFNIIAYEKFEKIYPSLTAGSEFNPFLGFDVIDLYEAAVKGIKSRGYTGIYVVYDEFSKFLEANISEASVSDTKMLQDFAEKCNRSGELQLHLMLISHKEIANYIDKLPKQKVDGWRGVSERFTHIHLNNNFTQTYEIIAAVINKKLDKWQLFCAQNKGYFDNTFQVYENHNIFMDMDKIEIRKTIYDCYPLHPISTFVLPRLSERVAQNERTLFTFLSAKGVSTLATYLDNVDQSKFALITPDYIYDYFEPLFKKEVYSGDLHDKYILTTAILDALEKNSLECKIVKTISLIYILEQFERLQPTKAEIFNIYNNEYGEEKVNHALTNLMEKELVIYQKQSNGFLRLKRSFGVDVQDKINDFMAVNASRVSTKEILNQSNFDNYVYPSRYNDEKEMIRYFAFEFIEASEVRENIDWQVKSENSEADGVIYAIIPEENKSIDAIKDIVLQTSKGIDQSVFVLPKKYQEIKMIAQQFYAVSKLKEAAEGNSILFDEYEVIYEDLRDVILDFINSYTHPNNYKSVYIHNGDVEHITRKAALTELLSKICYRIFPNTPVINNEAINKKNITSIAKNSRDKVIAALLRNDIEENLGFSGSGQEVSIMRSTLLNKGILCEGFMGTSVLNMEPEDIHMAEVLATIKAVIFEARTLGPIPFREIYRRLTDAEYHIGLRDGVIPIYVAVVFHELKQQIVIQDSYGQVPLNADVMQQMLSDPDNYYISYFDWDADKADFVEKMSGVFSDYVIETEKLYDAYGYVASAMKRWYLGLPKYTRESKKTIDGVKIDSKQIAFLRQLKQGNGSQELLFEKIPEVFGYKEFNSDICKDVAAYKKNIDAYIDVLKVMLAEQLKEIFAIQENKLSLKAMSLASVIKDWCEQLDQKVFEQLFGNGTEKCLALFKTVTNDDQATIVRIAKLATGLRIEDWDDHTIKTFMEALKEYKATAEAFVSKTDDAVENTATTSSYELSYIDETGNAVTKRFEKVEFSKRAKLLMNMITADVESMGTSISDQEKRQIMMEILQKLC</sequence>